<feature type="region of interest" description="Disordered" evidence="1">
    <location>
        <begin position="184"/>
        <end position="237"/>
    </location>
</feature>
<dbReference type="Proteomes" id="UP000054821">
    <property type="component" value="Unassembled WGS sequence"/>
</dbReference>
<dbReference type="GO" id="GO:0006360">
    <property type="term" value="P:transcription by RNA polymerase I"/>
    <property type="evidence" value="ECO:0007669"/>
    <property type="project" value="InterPro"/>
</dbReference>
<dbReference type="GeneID" id="29990910"/>
<dbReference type="PANTHER" id="PTHR28054:SF1">
    <property type="entry name" value="RNA POLYMERASE I-SPECIFIC TRANSCRIPTION INITIATION FACTOR RRN10"/>
    <property type="match status" value="1"/>
</dbReference>
<feature type="compositionally biased region" description="Polar residues" evidence="1">
    <location>
        <begin position="18"/>
        <end position="31"/>
    </location>
</feature>
<protein>
    <submittedName>
        <fullName evidence="2">Uncharacterized protein</fullName>
    </submittedName>
</protein>
<evidence type="ECO:0000313" key="3">
    <source>
        <dbReference type="Proteomes" id="UP000054821"/>
    </source>
</evidence>
<keyword evidence="3" id="KW-1185">Reference proteome</keyword>
<evidence type="ECO:0000313" key="2">
    <source>
        <dbReference type="EMBL" id="PON23521.1"/>
    </source>
</evidence>
<proteinExistence type="predicted"/>
<sequence length="237" mass="26268">MDAADEYMGDADLGNRSHLPQPSSGNRRQGQRTLATVYDAVAVNCMQGRVTYDRVLRDEAQGDRIVQPRVVDQRDSYKLAPDDVLFRRKDAPERYAEHDIYRAHEWDLPNGGRGILPQSDLLKAIHEYSSEYYGALNRHQGASESGRNLDEGSMDETALLAFGILLEEAGREVLGRRGHLVFTEATHDGNDDNGVGQDWPEGSTAQESGGESVVGHSEAEPSQAARKRRKLTTSDDE</sequence>
<organism evidence="2 3">
    <name type="scientific">Trichoderma gamsii</name>
    <dbReference type="NCBI Taxonomy" id="398673"/>
    <lineage>
        <taxon>Eukaryota</taxon>
        <taxon>Fungi</taxon>
        <taxon>Dikarya</taxon>
        <taxon>Ascomycota</taxon>
        <taxon>Pezizomycotina</taxon>
        <taxon>Sordariomycetes</taxon>
        <taxon>Hypocreomycetidae</taxon>
        <taxon>Hypocreales</taxon>
        <taxon>Hypocreaceae</taxon>
        <taxon>Trichoderma</taxon>
    </lineage>
</organism>
<name>A0A2P4ZGV2_9HYPO</name>
<gene>
    <name evidence="2" type="ORF">TGAM01_v207755</name>
</gene>
<dbReference type="InterPro" id="IPR022793">
    <property type="entry name" value="Rrn10"/>
</dbReference>
<feature type="region of interest" description="Disordered" evidence="1">
    <location>
        <begin position="1"/>
        <end position="31"/>
    </location>
</feature>
<reference evidence="2 3" key="1">
    <citation type="journal article" date="2016" name="Genome Announc.">
        <title>Draft Whole-Genome Sequence of Trichoderma gamsii T6085, a Promising Biocontrol Agent of Fusarium Head Blight on Wheat.</title>
        <authorList>
            <person name="Baroncelli R."/>
            <person name="Zapparata A."/>
            <person name="Piaggeschi G."/>
            <person name="Sarrocco S."/>
            <person name="Vannacci G."/>
        </authorList>
    </citation>
    <scope>NUCLEOTIDE SEQUENCE [LARGE SCALE GENOMIC DNA]</scope>
    <source>
        <strain evidence="2 3">T6085</strain>
    </source>
</reference>
<dbReference type="RefSeq" id="XP_018655967.2">
    <property type="nucleotide sequence ID" value="XM_018810827.2"/>
</dbReference>
<dbReference type="PANTHER" id="PTHR28054">
    <property type="entry name" value="RNA POLYMERASE I-SPECIFIC TRANSCRIPTION INITIATION FACTOR RRN10"/>
    <property type="match status" value="1"/>
</dbReference>
<accession>A0A2P4ZGV2</accession>
<dbReference type="EMBL" id="JPDN02000029">
    <property type="protein sequence ID" value="PON23521.1"/>
    <property type="molecule type" value="Genomic_DNA"/>
</dbReference>
<dbReference type="AlphaFoldDB" id="A0A2P4ZGV2"/>
<comment type="caution">
    <text evidence="2">The sequence shown here is derived from an EMBL/GenBank/DDBJ whole genome shotgun (WGS) entry which is preliminary data.</text>
</comment>
<evidence type="ECO:0000256" key="1">
    <source>
        <dbReference type="SAM" id="MobiDB-lite"/>
    </source>
</evidence>
<dbReference type="STRING" id="398673.A0A2P4ZGV2"/>